<accession>A0A0F4KRX4</accession>
<keyword evidence="8" id="KW-1185">Reference proteome</keyword>
<name>A0A0F4KRX4_9LACO</name>
<dbReference type="PIRSF" id="PIRSF037505">
    <property type="entry name" value="Betaine_HMT"/>
    <property type="match status" value="1"/>
</dbReference>
<evidence type="ECO:0000313" key="7">
    <source>
        <dbReference type="EMBL" id="KJY48749.1"/>
    </source>
</evidence>
<dbReference type="PANTHER" id="PTHR46015:SF1">
    <property type="entry name" value="HOMOCYSTEINE S-METHYLTRANSFERASE-LIKE ISOFORM 1"/>
    <property type="match status" value="1"/>
</dbReference>
<dbReference type="OrthoDB" id="9803687at2"/>
<feature type="domain" description="Hcy-binding" evidence="6">
    <location>
        <begin position="1"/>
        <end position="303"/>
    </location>
</feature>
<dbReference type="SUPFAM" id="SSF82282">
    <property type="entry name" value="Homocysteine S-methyltransferase"/>
    <property type="match status" value="1"/>
</dbReference>
<dbReference type="GO" id="GO:0008898">
    <property type="term" value="F:S-adenosylmethionine-homocysteine S-methyltransferase activity"/>
    <property type="evidence" value="ECO:0007669"/>
    <property type="project" value="TreeGrafter"/>
</dbReference>
<dbReference type="PANTHER" id="PTHR46015">
    <property type="entry name" value="ZGC:172121"/>
    <property type="match status" value="1"/>
</dbReference>
<dbReference type="AlphaFoldDB" id="A0A0F4KRX4"/>
<gene>
    <name evidence="7" type="primary">mmuM</name>
    <name evidence="7" type="ORF">JG29_11600</name>
</gene>
<dbReference type="Gene3D" id="3.20.20.330">
    <property type="entry name" value="Homocysteine-binding-like domain"/>
    <property type="match status" value="1"/>
</dbReference>
<dbReference type="Proteomes" id="UP000033695">
    <property type="component" value="Unassembled WGS sequence"/>
</dbReference>
<comment type="caution">
    <text evidence="7">The sequence shown here is derived from an EMBL/GenBank/DDBJ whole genome shotgun (WGS) entry which is preliminary data.</text>
</comment>
<dbReference type="Pfam" id="PF02574">
    <property type="entry name" value="S-methyl_trans"/>
    <property type="match status" value="1"/>
</dbReference>
<dbReference type="InterPro" id="IPR003726">
    <property type="entry name" value="HCY_dom"/>
</dbReference>
<dbReference type="NCBIfam" id="NF007020">
    <property type="entry name" value="PRK09485.1"/>
    <property type="match status" value="1"/>
</dbReference>
<reference evidence="7 8" key="1">
    <citation type="submission" date="2014-12" db="EMBL/GenBank/DDBJ databases">
        <title>Comparative genomics of the lactic acid bacteria isolated from the honey bee gut.</title>
        <authorList>
            <person name="Ellegaard K.M."/>
            <person name="Tamarit D."/>
            <person name="Javelind E."/>
            <person name="Olofsson T."/>
            <person name="Andersson S.G."/>
            <person name="Vasquez A."/>
        </authorList>
    </citation>
    <scope>NUCLEOTIDE SEQUENCE [LARGE SCALE GENOMIC DNA]</scope>
    <source>
        <strain evidence="7 8">Hon2</strain>
    </source>
</reference>
<sequence>MDLITAVHNKGLVVDGAMSTALEKLGVNTQNNLWTAIALVNDLEKVYQVHWDYFQAGAQLTITNTYQANVQGFLKAGYSQQQAQQFIAQAVQIAKQARSDYEKKTGRHNFVAGTIGSYGAYLADGSEYRGDYHLTTQELLDFHLPRLQVILKQEPDCLAIETQPQLFETQTLLNWMQNNDSTVPIYVSFTLRDPKTLSDGTTLAQAIKVINQYPQVFAAGVNCIAPAWVLPAVQQIHTQTTKEIIVYPNSGSSYDPQSKTWQPLSEKIDFYSLAKTWYHAGAHLIGGCCTTGVKEIQAIAQAFEEL</sequence>
<keyword evidence="4 5" id="KW-0862">Zinc</keyword>
<dbReference type="GO" id="GO:0032259">
    <property type="term" value="P:methylation"/>
    <property type="evidence" value="ECO:0007669"/>
    <property type="project" value="UniProtKB-KW"/>
</dbReference>
<dbReference type="InterPro" id="IPR017226">
    <property type="entry name" value="BHMT-like"/>
</dbReference>
<dbReference type="PROSITE" id="PS50970">
    <property type="entry name" value="HCY"/>
    <property type="match status" value="1"/>
</dbReference>
<dbReference type="GO" id="GO:0008270">
    <property type="term" value="F:zinc ion binding"/>
    <property type="evidence" value="ECO:0007669"/>
    <property type="project" value="InterPro"/>
</dbReference>
<dbReference type="GO" id="GO:0009086">
    <property type="term" value="P:methionine biosynthetic process"/>
    <property type="evidence" value="ECO:0007669"/>
    <property type="project" value="InterPro"/>
</dbReference>
<evidence type="ECO:0000256" key="2">
    <source>
        <dbReference type="ARBA" id="ARBA00022679"/>
    </source>
</evidence>
<organism evidence="7 8">
    <name type="scientific">Bombilactobacillus mellis</name>
    <dbReference type="NCBI Taxonomy" id="1218508"/>
    <lineage>
        <taxon>Bacteria</taxon>
        <taxon>Bacillati</taxon>
        <taxon>Bacillota</taxon>
        <taxon>Bacilli</taxon>
        <taxon>Lactobacillales</taxon>
        <taxon>Lactobacillaceae</taxon>
        <taxon>Bombilactobacillus</taxon>
    </lineage>
</organism>
<evidence type="ECO:0000256" key="4">
    <source>
        <dbReference type="ARBA" id="ARBA00022833"/>
    </source>
</evidence>
<feature type="binding site" evidence="5">
    <location>
        <position position="288"/>
    </location>
    <ligand>
        <name>Zn(2+)</name>
        <dbReference type="ChEBI" id="CHEBI:29105"/>
    </ligand>
</feature>
<evidence type="ECO:0000313" key="8">
    <source>
        <dbReference type="Proteomes" id="UP000033695"/>
    </source>
</evidence>
<dbReference type="HOGENOM" id="CLU_004914_3_2_9"/>
<dbReference type="RefSeq" id="WP_045923010.1">
    <property type="nucleotide sequence ID" value="NZ_JBHTHW010000008.1"/>
</dbReference>
<keyword evidence="3 5" id="KW-0479">Metal-binding</keyword>
<evidence type="ECO:0000256" key="3">
    <source>
        <dbReference type="ARBA" id="ARBA00022723"/>
    </source>
</evidence>
<keyword evidence="2 5" id="KW-0808">Transferase</keyword>
<feature type="binding site" evidence="5">
    <location>
        <position position="289"/>
    </location>
    <ligand>
        <name>Zn(2+)</name>
        <dbReference type="ChEBI" id="CHEBI:29105"/>
    </ligand>
</feature>
<evidence type="ECO:0000259" key="6">
    <source>
        <dbReference type="PROSITE" id="PS50970"/>
    </source>
</evidence>
<comment type="cofactor">
    <cofactor evidence="5">
        <name>Zn(2+)</name>
        <dbReference type="ChEBI" id="CHEBI:29105"/>
    </cofactor>
</comment>
<evidence type="ECO:0000256" key="1">
    <source>
        <dbReference type="ARBA" id="ARBA00022603"/>
    </source>
</evidence>
<dbReference type="PATRIC" id="fig|1218508.4.peg.1147"/>
<dbReference type="InterPro" id="IPR036589">
    <property type="entry name" value="HCY_dom_sf"/>
</dbReference>
<dbReference type="InterPro" id="IPR051486">
    <property type="entry name" value="Hcy_S-methyltransferase"/>
</dbReference>
<dbReference type="STRING" id="1218508.JG29_11600"/>
<proteinExistence type="predicted"/>
<protein>
    <submittedName>
        <fullName evidence="7">Homocysteine S-methyltransferase</fullName>
    </submittedName>
</protein>
<dbReference type="GO" id="GO:0033528">
    <property type="term" value="P:S-methylmethionine cycle"/>
    <property type="evidence" value="ECO:0007669"/>
    <property type="project" value="TreeGrafter"/>
</dbReference>
<dbReference type="EMBL" id="JXBZ01000008">
    <property type="protein sequence ID" value="KJY48749.1"/>
    <property type="molecule type" value="Genomic_DNA"/>
</dbReference>
<keyword evidence="1 5" id="KW-0489">Methyltransferase</keyword>
<evidence type="ECO:0000256" key="5">
    <source>
        <dbReference type="PROSITE-ProRule" id="PRU00333"/>
    </source>
</evidence>
<feature type="binding site" evidence="5">
    <location>
        <position position="223"/>
    </location>
    <ligand>
        <name>Zn(2+)</name>
        <dbReference type="ChEBI" id="CHEBI:29105"/>
    </ligand>
</feature>